<sequence>MLYNSLHFPTCLIIVAAANFNRIPKLPIITPISPTTEQIVKEIPDTQNRQQPVVIVVVPAVQIIPHPTHPPATLPVMSSTTDTIKLPAKFPAPSPSYTNAMATLLMLGGNCE</sequence>
<accession>A0AAV2CSU7</accession>
<protein>
    <submittedName>
        <fullName evidence="1">Uncharacterized protein</fullName>
    </submittedName>
</protein>
<proteinExistence type="predicted"/>
<keyword evidence="2" id="KW-1185">Reference proteome</keyword>
<gene>
    <name evidence="1" type="ORF">LTRI10_LOCUS7126</name>
</gene>
<evidence type="ECO:0000313" key="2">
    <source>
        <dbReference type="Proteomes" id="UP001497516"/>
    </source>
</evidence>
<reference evidence="1 2" key="1">
    <citation type="submission" date="2024-04" db="EMBL/GenBank/DDBJ databases">
        <authorList>
            <person name="Fracassetti M."/>
        </authorList>
    </citation>
    <scope>NUCLEOTIDE SEQUENCE [LARGE SCALE GENOMIC DNA]</scope>
</reference>
<evidence type="ECO:0000313" key="1">
    <source>
        <dbReference type="EMBL" id="CAL1359652.1"/>
    </source>
</evidence>
<dbReference type="AlphaFoldDB" id="A0AAV2CSU7"/>
<name>A0AAV2CSU7_9ROSI</name>
<dbReference type="EMBL" id="OZ034814">
    <property type="protein sequence ID" value="CAL1359652.1"/>
    <property type="molecule type" value="Genomic_DNA"/>
</dbReference>
<organism evidence="1 2">
    <name type="scientific">Linum trigynum</name>
    <dbReference type="NCBI Taxonomy" id="586398"/>
    <lineage>
        <taxon>Eukaryota</taxon>
        <taxon>Viridiplantae</taxon>
        <taxon>Streptophyta</taxon>
        <taxon>Embryophyta</taxon>
        <taxon>Tracheophyta</taxon>
        <taxon>Spermatophyta</taxon>
        <taxon>Magnoliopsida</taxon>
        <taxon>eudicotyledons</taxon>
        <taxon>Gunneridae</taxon>
        <taxon>Pentapetalae</taxon>
        <taxon>rosids</taxon>
        <taxon>fabids</taxon>
        <taxon>Malpighiales</taxon>
        <taxon>Linaceae</taxon>
        <taxon>Linum</taxon>
    </lineage>
</organism>
<dbReference type="Proteomes" id="UP001497516">
    <property type="component" value="Chromosome 10"/>
</dbReference>